<comment type="caution">
    <text evidence="4">The sequence shown here is derived from an EMBL/GenBank/DDBJ whole genome shotgun (WGS) entry which is preliminary data.</text>
</comment>
<dbReference type="SUPFAM" id="SSF55804">
    <property type="entry name" value="Phoshotransferase/anion transport protein"/>
    <property type="match status" value="1"/>
</dbReference>
<feature type="domain" description="PTS EIIA type-2" evidence="2">
    <location>
        <begin position="215"/>
        <end position="354"/>
    </location>
</feature>
<dbReference type="PROSITE" id="PS51094">
    <property type="entry name" value="PTS_EIIA_TYPE_2"/>
    <property type="match status" value="1"/>
</dbReference>
<accession>A0A645BZR7</accession>
<dbReference type="InterPro" id="IPR011608">
    <property type="entry name" value="PRD"/>
</dbReference>
<dbReference type="EMBL" id="VSSQ01023325">
    <property type="protein sequence ID" value="MPM70181.1"/>
    <property type="molecule type" value="Genomic_DNA"/>
</dbReference>
<reference evidence="4" key="1">
    <citation type="submission" date="2019-08" db="EMBL/GenBank/DDBJ databases">
        <authorList>
            <person name="Kucharzyk K."/>
            <person name="Murdoch R.W."/>
            <person name="Higgins S."/>
            <person name="Loffler F."/>
        </authorList>
    </citation>
    <scope>NUCLEOTIDE SEQUENCE</scope>
</reference>
<dbReference type="Pfam" id="PF00874">
    <property type="entry name" value="PRD"/>
    <property type="match status" value="1"/>
</dbReference>
<dbReference type="AlphaFoldDB" id="A0A645BZR7"/>
<sequence length="355" mass="41005">MPAELRDDYRQKIVTALSRVDADYATNYAKDVTLIEYLLLHIYPLLKRVAFQLELKNSLIEAVSAQYANQFIVAMRFIEYHPDLSLHQLSRDEIGYIALHFAAHQERENQFSFKKIEKILLVGDFRQSNLILAKSKLLTYFPNAKVLSRTKSALSGLVSGEVDLVLVLDDKDLPPLKAVCVRISEGLSEDDFIRIRNMLLLNQDFLQNKPLRGIADLFFEELFFVEEHTDYEAILSKYATILADRHYADPSYRQSVLEREKRFSTVFENGVAGPHGMDQKALIDSIAVIILKNTAFYRGKPVRLIFMINIKQGHLFIHQEISDCLLKIMGDEALVNRLCQTDKFTEFQMYLERLM</sequence>
<evidence type="ECO:0000259" key="3">
    <source>
        <dbReference type="PROSITE" id="PS51372"/>
    </source>
</evidence>
<evidence type="ECO:0000256" key="1">
    <source>
        <dbReference type="ARBA" id="ARBA00022737"/>
    </source>
</evidence>
<dbReference type="PANTHER" id="PTHR30185:SF12">
    <property type="entry name" value="TRANSCRIPTIONAL REGULATOR MANR"/>
    <property type="match status" value="1"/>
</dbReference>
<gene>
    <name evidence="4" type="primary">licR_9</name>
    <name evidence="4" type="ORF">SDC9_117134</name>
</gene>
<name>A0A645BZR7_9ZZZZ</name>
<dbReference type="Pfam" id="PF00359">
    <property type="entry name" value="PTS_EIIA_2"/>
    <property type="match status" value="1"/>
</dbReference>
<dbReference type="Gene3D" id="3.40.930.10">
    <property type="entry name" value="Mannitol-specific EII, Chain A"/>
    <property type="match status" value="1"/>
</dbReference>
<dbReference type="PROSITE" id="PS51372">
    <property type="entry name" value="PRD_2"/>
    <property type="match status" value="1"/>
</dbReference>
<dbReference type="InterPro" id="IPR050661">
    <property type="entry name" value="BglG_antiterminators"/>
</dbReference>
<dbReference type="Gene3D" id="1.10.1790.10">
    <property type="entry name" value="PRD domain"/>
    <property type="match status" value="1"/>
</dbReference>
<dbReference type="InterPro" id="IPR016152">
    <property type="entry name" value="PTrfase/Anion_transptr"/>
</dbReference>
<evidence type="ECO:0000313" key="4">
    <source>
        <dbReference type="EMBL" id="MPM70181.1"/>
    </source>
</evidence>
<proteinExistence type="predicted"/>
<dbReference type="InterPro" id="IPR002178">
    <property type="entry name" value="PTS_EIIA_type-2_dom"/>
</dbReference>
<dbReference type="PANTHER" id="PTHR30185">
    <property type="entry name" value="CRYPTIC BETA-GLUCOSIDE BGL OPERON ANTITERMINATOR"/>
    <property type="match status" value="1"/>
</dbReference>
<evidence type="ECO:0000259" key="2">
    <source>
        <dbReference type="PROSITE" id="PS51094"/>
    </source>
</evidence>
<dbReference type="InterPro" id="IPR036634">
    <property type="entry name" value="PRD_sf"/>
</dbReference>
<keyword evidence="1" id="KW-0677">Repeat</keyword>
<dbReference type="GO" id="GO:0006355">
    <property type="term" value="P:regulation of DNA-templated transcription"/>
    <property type="evidence" value="ECO:0007669"/>
    <property type="project" value="InterPro"/>
</dbReference>
<feature type="domain" description="PRD" evidence="3">
    <location>
        <begin position="4"/>
        <end position="111"/>
    </location>
</feature>
<dbReference type="SUPFAM" id="SSF63520">
    <property type="entry name" value="PTS-regulatory domain, PRD"/>
    <property type="match status" value="1"/>
</dbReference>
<protein>
    <submittedName>
        <fullName evidence="4">Putative licABCH operon regulator</fullName>
    </submittedName>
</protein>
<organism evidence="4">
    <name type="scientific">bioreactor metagenome</name>
    <dbReference type="NCBI Taxonomy" id="1076179"/>
    <lineage>
        <taxon>unclassified sequences</taxon>
        <taxon>metagenomes</taxon>
        <taxon>ecological metagenomes</taxon>
    </lineage>
</organism>